<evidence type="ECO:0000313" key="2">
    <source>
        <dbReference type="Proteomes" id="UP000235826"/>
    </source>
</evidence>
<reference evidence="1 2" key="1">
    <citation type="submission" date="2018-01" db="EMBL/GenBank/DDBJ databases">
        <title>Complete genome sequence of Flavivirga eckloniae ECD14 isolated from seaweed Ecklonia cava.</title>
        <authorList>
            <person name="Lee J.H."/>
            <person name="Baik K.S."/>
            <person name="Seong C.N."/>
        </authorList>
    </citation>
    <scope>NUCLEOTIDE SEQUENCE [LARGE SCALE GENOMIC DNA]</scope>
    <source>
        <strain evidence="1 2">ECD14</strain>
    </source>
</reference>
<gene>
    <name evidence="1" type="ORF">C1H87_12655</name>
</gene>
<sequence length="341" mass="39642">MSKEYKIIGYLRISKKSDTGFLNPIFQKGDGDERYRCTVKDSKISSFKELNNSFKDYVKEDEKIVKCNLTLREGDEIVHFFQKGEIFFQGNKSLVINQLIENFNSYIDELDEIKKYNLFNFIGFTAQADNERISLKKSEGIDILQKQLKKTDNLDFDLLSRETTSILKETKYSKVFRKYLGLKNIFSDYKLTVRIGNNLVNKKDLNAYLDSDSVVKSLNNRYSIEAYVFIKKQCRGTIEGIKDIPALNKEALSASPKIPCLYKNLHHRWELTEEEVPIIHMLDSVIDKNDYTSSPSVLNMIFEFKLFMNDNLEVNSKNEKPNTLDIEELDSIMSTIVKNNK</sequence>
<dbReference type="Proteomes" id="UP000235826">
    <property type="component" value="Chromosome"/>
</dbReference>
<evidence type="ECO:0000313" key="1">
    <source>
        <dbReference type="EMBL" id="AUP79510.1"/>
    </source>
</evidence>
<protein>
    <submittedName>
        <fullName evidence="1">Uncharacterized protein</fullName>
    </submittedName>
</protein>
<organism evidence="1 2">
    <name type="scientific">Flavivirga eckloniae</name>
    <dbReference type="NCBI Taxonomy" id="1803846"/>
    <lineage>
        <taxon>Bacteria</taxon>
        <taxon>Pseudomonadati</taxon>
        <taxon>Bacteroidota</taxon>
        <taxon>Flavobacteriia</taxon>
        <taxon>Flavobacteriales</taxon>
        <taxon>Flavobacteriaceae</taxon>
        <taxon>Flavivirga</taxon>
    </lineage>
</organism>
<dbReference type="KEGG" id="fek:C1H87_12655"/>
<dbReference type="OrthoDB" id="9832954at2"/>
<dbReference type="RefSeq" id="WP_102756165.1">
    <property type="nucleotide sequence ID" value="NZ_CP025791.1"/>
</dbReference>
<name>A0A2K9PR13_9FLAO</name>
<keyword evidence="2" id="KW-1185">Reference proteome</keyword>
<dbReference type="AlphaFoldDB" id="A0A2K9PR13"/>
<dbReference type="EMBL" id="CP025791">
    <property type="protein sequence ID" value="AUP79510.1"/>
    <property type="molecule type" value="Genomic_DNA"/>
</dbReference>
<proteinExistence type="predicted"/>
<accession>A0A2K9PR13</accession>